<keyword evidence="1" id="KW-0732">Signal</keyword>
<evidence type="ECO:0000313" key="5">
    <source>
        <dbReference type="Proteomes" id="UP000646308"/>
    </source>
</evidence>
<evidence type="ECO:0000256" key="1">
    <source>
        <dbReference type="SAM" id="SignalP"/>
    </source>
</evidence>
<evidence type="ECO:0000313" key="3">
    <source>
        <dbReference type="EMBL" id="OTW32206.1"/>
    </source>
</evidence>
<dbReference type="GeneID" id="57691455"/>
<name>A0AAW9YWQ9_9STAP</name>
<dbReference type="Proteomes" id="UP000646308">
    <property type="component" value="Unassembled WGS sequence"/>
</dbReference>
<sequence>MKLKYVTAIFLSSSLLLAACSNDETSKENAHEVQKSHQTNKVYDKLSDKDITKKGSTATTKTKDVTFVLGNHDRILQVKKDLSDMPINKQQEEKKLEGYAKAYMEDDAKLKKVKSETQKVYYSKKINREYFVTYQLDTNGNVTEILISSYK</sequence>
<dbReference type="Proteomes" id="UP000195208">
    <property type="component" value="Unassembled WGS sequence"/>
</dbReference>
<dbReference type="EMBL" id="WMFL01000077">
    <property type="protein sequence ID" value="NJI02475.1"/>
    <property type="molecule type" value="Genomic_DNA"/>
</dbReference>
<evidence type="ECO:0000313" key="2">
    <source>
        <dbReference type="EMBL" id="NJI02475.1"/>
    </source>
</evidence>
<reference evidence="2" key="2">
    <citation type="submission" date="2019-11" db="EMBL/GenBank/DDBJ databases">
        <title>Whole genome comparisons of Staphylococcus agnetis isolates from cattle and chickens.</title>
        <authorList>
            <person name="Rhoads D."/>
            <person name="Shwani A."/>
            <person name="Adkins P."/>
            <person name="Calcutt M."/>
            <person name="Middleton J."/>
        </authorList>
    </citation>
    <scope>NUCLEOTIDE SEQUENCE</scope>
    <source>
        <strain evidence="2">1387</strain>
    </source>
</reference>
<comment type="caution">
    <text evidence="2">The sequence shown here is derived from an EMBL/GenBank/DDBJ whole genome shotgun (WGS) entry which is preliminary data.</text>
</comment>
<reference evidence="3 4" key="1">
    <citation type="submission" date="2017-04" db="EMBL/GenBank/DDBJ databases">
        <title>Staphylococcus agnetis, a potential pathogen in the broiler production.</title>
        <authorList>
            <person name="Poulsen L."/>
        </authorList>
    </citation>
    <scope>NUCLEOTIDE SEQUENCE [LARGE SCALE GENOMIC DNA]</scope>
    <source>
        <strain evidence="3 4">723_310714_2_2_spleen</strain>
    </source>
</reference>
<feature type="signal peptide" evidence="1">
    <location>
        <begin position="1"/>
        <end position="18"/>
    </location>
</feature>
<dbReference type="RefSeq" id="WP_060550955.1">
    <property type="nucleotide sequence ID" value="NZ_CP009623.1"/>
</dbReference>
<dbReference type="KEGG" id="sagq:EP23_02610"/>
<dbReference type="EMBL" id="NEFX01000001">
    <property type="protein sequence ID" value="OTW32206.1"/>
    <property type="molecule type" value="Genomic_DNA"/>
</dbReference>
<keyword evidence="4" id="KW-1185">Reference proteome</keyword>
<organism evidence="2 5">
    <name type="scientific">Staphylococcus agnetis</name>
    <dbReference type="NCBI Taxonomy" id="985762"/>
    <lineage>
        <taxon>Bacteria</taxon>
        <taxon>Bacillati</taxon>
        <taxon>Bacillota</taxon>
        <taxon>Bacilli</taxon>
        <taxon>Bacillales</taxon>
        <taxon>Staphylococcaceae</taxon>
        <taxon>Staphylococcus</taxon>
    </lineage>
</organism>
<dbReference type="AlphaFoldDB" id="A0AAW9YWQ9"/>
<accession>A0AAW9YWQ9</accession>
<dbReference type="PROSITE" id="PS51257">
    <property type="entry name" value="PROKAR_LIPOPROTEIN"/>
    <property type="match status" value="1"/>
</dbReference>
<feature type="chain" id="PRO_5044477909" description="Lipoprotein" evidence="1">
    <location>
        <begin position="19"/>
        <end position="151"/>
    </location>
</feature>
<proteinExistence type="predicted"/>
<gene>
    <name evidence="3" type="ORF">B9M88_00585</name>
    <name evidence="2" type="ORF">GLV84_06525</name>
</gene>
<protein>
    <recommendedName>
        <fullName evidence="6">Lipoprotein</fullName>
    </recommendedName>
</protein>
<evidence type="ECO:0008006" key="6">
    <source>
        <dbReference type="Google" id="ProtNLM"/>
    </source>
</evidence>
<evidence type="ECO:0000313" key="4">
    <source>
        <dbReference type="Proteomes" id="UP000195208"/>
    </source>
</evidence>